<protein>
    <submittedName>
        <fullName evidence="1">Uncharacterized protein</fullName>
    </submittedName>
</protein>
<gene>
    <name evidence="1" type="ORF">Maq22A_c26300</name>
</gene>
<proteinExistence type="predicted"/>
<reference evidence="2" key="2">
    <citation type="submission" date="2015-01" db="EMBL/GenBank/DDBJ databases">
        <title>Complete genome sequence of Methylobacterium aquaticum strain 22A.</title>
        <authorList>
            <person name="Tani A."/>
            <person name="Ogura Y."/>
            <person name="Hayashi T."/>
        </authorList>
    </citation>
    <scope>NUCLEOTIDE SEQUENCE [LARGE SCALE GENOMIC DNA]</scope>
    <source>
        <strain evidence="2">MA-22A</strain>
    </source>
</reference>
<accession>A0A0C6FXR7</accession>
<organism evidence="1 2">
    <name type="scientific">Methylobacterium aquaticum</name>
    <dbReference type="NCBI Taxonomy" id="270351"/>
    <lineage>
        <taxon>Bacteria</taxon>
        <taxon>Pseudomonadati</taxon>
        <taxon>Pseudomonadota</taxon>
        <taxon>Alphaproteobacteria</taxon>
        <taxon>Hyphomicrobiales</taxon>
        <taxon>Methylobacteriaceae</taxon>
        <taxon>Methylobacterium</taxon>
    </lineage>
</organism>
<evidence type="ECO:0000313" key="1">
    <source>
        <dbReference type="EMBL" id="BAQ48130.1"/>
    </source>
</evidence>
<dbReference type="EMBL" id="AP014704">
    <property type="protein sequence ID" value="BAQ48130.1"/>
    <property type="molecule type" value="Genomic_DNA"/>
</dbReference>
<dbReference type="KEGG" id="maqu:Maq22A_c26300"/>
<reference evidence="1 2" key="1">
    <citation type="journal article" date="2015" name="Genome Announc.">
        <title>Complete Genome Sequence of Methylobacterium aquaticum Strain 22A, Isolated from Racomitrium japonicum Moss.</title>
        <authorList>
            <person name="Tani A."/>
            <person name="Ogura Y."/>
            <person name="Hayashi T."/>
            <person name="Kimbara K."/>
        </authorList>
    </citation>
    <scope>NUCLEOTIDE SEQUENCE [LARGE SCALE GENOMIC DNA]</scope>
    <source>
        <strain evidence="1 2">MA-22A</strain>
    </source>
</reference>
<dbReference type="PATRIC" id="fig|270351.10.peg.5048"/>
<name>A0A0C6FXR7_9HYPH</name>
<dbReference type="RefSeq" id="WP_165602118.1">
    <property type="nucleotide sequence ID" value="NZ_AP014704.1"/>
</dbReference>
<dbReference type="AlphaFoldDB" id="A0A0C6FXR7"/>
<sequence>MQDPVRITVRPDGRYTLYRGETPLIFGLSRDMAFSLAESCGVVIERAYSIN</sequence>
<dbReference type="Proteomes" id="UP000061432">
    <property type="component" value="Chromosome"/>
</dbReference>
<evidence type="ECO:0000313" key="2">
    <source>
        <dbReference type="Proteomes" id="UP000061432"/>
    </source>
</evidence>
<dbReference type="STRING" id="270351.Maq22A_c26300"/>